<dbReference type="SUPFAM" id="SSF56219">
    <property type="entry name" value="DNase I-like"/>
    <property type="match status" value="1"/>
</dbReference>
<sequence>MASFGTKKELKGRDGSKKVIDMNIIQVYAPTNDAEKENEDDFYDRLQSVIDKRPGKDIDIVMEDLNAKVGSDNSNCEQMGRHGLGEANDYGERFQNFCAFNNLVIG</sequence>
<dbReference type="Gene3D" id="3.60.10.10">
    <property type="entry name" value="Endonuclease/exonuclease/phosphatase"/>
    <property type="match status" value="1"/>
</dbReference>
<evidence type="ECO:0000313" key="2">
    <source>
        <dbReference type="RefSeq" id="XP_035826466.1"/>
    </source>
</evidence>
<dbReference type="Proteomes" id="UP000694888">
    <property type="component" value="Unplaced"/>
</dbReference>
<name>A0ABM1VVM4_APLCA</name>
<accession>A0ABM1VVM4</accession>
<dbReference type="RefSeq" id="XP_035826466.1">
    <property type="nucleotide sequence ID" value="XM_035970573.1"/>
</dbReference>
<gene>
    <name evidence="2" type="primary">LOC118477908</name>
</gene>
<dbReference type="InterPro" id="IPR036691">
    <property type="entry name" value="Endo/exonu/phosph_ase_sf"/>
</dbReference>
<protein>
    <submittedName>
        <fullName evidence="2">Craniofacial development protein 2-like</fullName>
    </submittedName>
</protein>
<organism evidence="1 2">
    <name type="scientific">Aplysia californica</name>
    <name type="common">California sea hare</name>
    <dbReference type="NCBI Taxonomy" id="6500"/>
    <lineage>
        <taxon>Eukaryota</taxon>
        <taxon>Metazoa</taxon>
        <taxon>Spiralia</taxon>
        <taxon>Lophotrochozoa</taxon>
        <taxon>Mollusca</taxon>
        <taxon>Gastropoda</taxon>
        <taxon>Heterobranchia</taxon>
        <taxon>Euthyneura</taxon>
        <taxon>Tectipleura</taxon>
        <taxon>Aplysiida</taxon>
        <taxon>Aplysioidea</taxon>
        <taxon>Aplysiidae</taxon>
        <taxon>Aplysia</taxon>
    </lineage>
</organism>
<evidence type="ECO:0000313" key="1">
    <source>
        <dbReference type="Proteomes" id="UP000694888"/>
    </source>
</evidence>
<proteinExistence type="predicted"/>
<dbReference type="GeneID" id="118477908"/>
<keyword evidence="1" id="KW-1185">Reference proteome</keyword>
<reference evidence="2" key="1">
    <citation type="submission" date="2025-08" db="UniProtKB">
        <authorList>
            <consortium name="RefSeq"/>
        </authorList>
    </citation>
    <scope>IDENTIFICATION</scope>
</reference>